<dbReference type="InterPro" id="IPR036388">
    <property type="entry name" value="WH-like_DNA-bd_sf"/>
</dbReference>
<dbReference type="GO" id="GO:0042173">
    <property type="term" value="P:regulation of sporulation resulting in formation of a cellular spore"/>
    <property type="evidence" value="ECO:0007669"/>
    <property type="project" value="InterPro"/>
</dbReference>
<proteinExistence type="predicted"/>
<dbReference type="GO" id="GO:0003743">
    <property type="term" value="F:translation initiation factor activity"/>
    <property type="evidence" value="ECO:0007669"/>
    <property type="project" value="UniProtKB-KW"/>
</dbReference>
<dbReference type="InterPro" id="IPR016032">
    <property type="entry name" value="Sig_transdc_resp-reg_C-effctor"/>
</dbReference>
<accession>A0A9D2N7K0</accession>
<feature type="domain" description="Sporulation initiation factor Spo0A C-terminal" evidence="1">
    <location>
        <begin position="4"/>
        <end position="102"/>
    </location>
</feature>
<dbReference type="GO" id="GO:0005509">
    <property type="term" value="F:calcium ion binding"/>
    <property type="evidence" value="ECO:0007669"/>
    <property type="project" value="InterPro"/>
</dbReference>
<dbReference type="GO" id="GO:0003677">
    <property type="term" value="F:DNA binding"/>
    <property type="evidence" value="ECO:0007669"/>
    <property type="project" value="InterPro"/>
</dbReference>
<evidence type="ECO:0000259" key="1">
    <source>
        <dbReference type="Pfam" id="PF08769"/>
    </source>
</evidence>
<dbReference type="GO" id="GO:0005737">
    <property type="term" value="C:cytoplasm"/>
    <property type="evidence" value="ECO:0007669"/>
    <property type="project" value="InterPro"/>
</dbReference>
<reference evidence="2" key="2">
    <citation type="submission" date="2021-04" db="EMBL/GenBank/DDBJ databases">
        <authorList>
            <person name="Gilroy R."/>
        </authorList>
    </citation>
    <scope>NUCLEOTIDE SEQUENCE</scope>
    <source>
        <strain evidence="2">ChiSxjej6B18-287</strain>
    </source>
</reference>
<reference evidence="2" key="1">
    <citation type="journal article" date="2021" name="PeerJ">
        <title>Extensive microbial diversity within the chicken gut microbiome revealed by metagenomics and culture.</title>
        <authorList>
            <person name="Gilroy R."/>
            <person name="Ravi A."/>
            <person name="Getino M."/>
            <person name="Pursley I."/>
            <person name="Horton D.L."/>
            <person name="Alikhan N.F."/>
            <person name="Baker D."/>
            <person name="Gharbi K."/>
            <person name="Hall N."/>
            <person name="Watson M."/>
            <person name="Adriaenssens E.M."/>
            <person name="Foster-Nyarko E."/>
            <person name="Jarju S."/>
            <person name="Secka A."/>
            <person name="Antonio M."/>
            <person name="Oren A."/>
            <person name="Chaudhuri R.R."/>
            <person name="La Ragione R."/>
            <person name="Hildebrand F."/>
            <person name="Pallen M.J."/>
        </authorList>
    </citation>
    <scope>NUCLEOTIDE SEQUENCE</scope>
    <source>
        <strain evidence="2">ChiSxjej6B18-287</strain>
    </source>
</reference>
<keyword evidence="2" id="KW-0648">Protein biosynthesis</keyword>
<dbReference type="Pfam" id="PF08769">
    <property type="entry name" value="Spo0A_C"/>
    <property type="match status" value="1"/>
</dbReference>
<evidence type="ECO:0000313" key="3">
    <source>
        <dbReference type="Proteomes" id="UP000823893"/>
    </source>
</evidence>
<comment type="caution">
    <text evidence="2">The sequence shown here is derived from an EMBL/GenBank/DDBJ whole genome shotgun (WGS) entry which is preliminary data.</text>
</comment>
<dbReference type="AlphaFoldDB" id="A0A9D2N7K0"/>
<keyword evidence="2" id="KW-0396">Initiation factor</keyword>
<gene>
    <name evidence="2" type="ORF">H9935_11415</name>
</gene>
<dbReference type="Proteomes" id="UP000823893">
    <property type="component" value="Unassembled WGS sequence"/>
</dbReference>
<dbReference type="InterPro" id="IPR014879">
    <property type="entry name" value="Spo0A_C"/>
</dbReference>
<protein>
    <submittedName>
        <fullName evidence="2">Sporulation initiation factor Spo0A C-terminal domain-containing protein</fullName>
    </submittedName>
</protein>
<name>A0A9D2N7K0_9FIRM</name>
<dbReference type="Gene3D" id="1.10.10.10">
    <property type="entry name" value="Winged helix-like DNA-binding domain superfamily/Winged helix DNA-binding domain"/>
    <property type="match status" value="1"/>
</dbReference>
<dbReference type="SUPFAM" id="SSF46894">
    <property type="entry name" value="C-terminal effector domain of the bipartite response regulators"/>
    <property type="match status" value="1"/>
</dbReference>
<dbReference type="GO" id="GO:0003700">
    <property type="term" value="F:DNA-binding transcription factor activity"/>
    <property type="evidence" value="ECO:0007669"/>
    <property type="project" value="InterPro"/>
</dbReference>
<organism evidence="2 3">
    <name type="scientific">Candidatus Blautia merdigallinarum</name>
    <dbReference type="NCBI Taxonomy" id="2838495"/>
    <lineage>
        <taxon>Bacteria</taxon>
        <taxon>Bacillati</taxon>
        <taxon>Bacillota</taxon>
        <taxon>Clostridia</taxon>
        <taxon>Lachnospirales</taxon>
        <taxon>Lachnospiraceae</taxon>
        <taxon>Blautia</taxon>
    </lineage>
</organism>
<dbReference type="EMBL" id="DWWV01000150">
    <property type="protein sequence ID" value="HJC11393.1"/>
    <property type="molecule type" value="Genomic_DNA"/>
</dbReference>
<sequence>MKKIESLIRRLGICSVYRGYYYLVYAVELVLRDEEYLLFMTKRLYPDIGKHFHTSASNVERSIRTIVTICWNEGNRELLNHIAGYQLLRKPTTGEFISILAFHLKVQSQI</sequence>
<evidence type="ECO:0000313" key="2">
    <source>
        <dbReference type="EMBL" id="HJC11393.1"/>
    </source>
</evidence>